<evidence type="ECO:0000313" key="6">
    <source>
        <dbReference type="EMBL" id="MEO1771386.1"/>
    </source>
</evidence>
<dbReference type="InterPro" id="IPR036291">
    <property type="entry name" value="NAD(P)-bd_dom_sf"/>
</dbReference>
<feature type="domain" description="Enoyl reductase (ER)" evidence="5">
    <location>
        <begin position="10"/>
        <end position="314"/>
    </location>
</feature>
<dbReference type="InterPro" id="IPR050129">
    <property type="entry name" value="Zn_alcohol_dh"/>
</dbReference>
<reference evidence="6 7" key="1">
    <citation type="submission" date="2024-02" db="EMBL/GenBank/DDBJ databases">
        <title>The Genome Sequence of Enterococcus sp. DIV0159.</title>
        <authorList>
            <person name="Earl A."/>
            <person name="Manson A."/>
            <person name="Gilmore M."/>
            <person name="Sanders J."/>
            <person name="Shea T."/>
            <person name="Howe W."/>
            <person name="Livny J."/>
            <person name="Cuomo C."/>
            <person name="Neafsey D."/>
            <person name="Birren B."/>
        </authorList>
    </citation>
    <scope>NUCLEOTIDE SEQUENCE [LARGE SCALE GENOMIC DNA]</scope>
    <source>
        <strain evidence="6 7">665A</strain>
    </source>
</reference>
<name>A0ABV0ES78_9ENTE</name>
<dbReference type="Proteomes" id="UP000664357">
    <property type="component" value="Unassembled WGS sequence"/>
</dbReference>
<comment type="similarity">
    <text evidence="4">Belongs to the zinc-containing alcohol dehydrogenase family.</text>
</comment>
<keyword evidence="2 4" id="KW-0862">Zinc</keyword>
<dbReference type="Pfam" id="PF00107">
    <property type="entry name" value="ADH_zinc_N"/>
    <property type="match status" value="1"/>
</dbReference>
<dbReference type="PANTHER" id="PTHR43401:SF2">
    <property type="entry name" value="L-THREONINE 3-DEHYDROGENASE"/>
    <property type="match status" value="1"/>
</dbReference>
<sequence length="349" mass="37880">MDTCKAAIFTEVEKLEVVDIKKPVPKANEVLVELKTCAICTWEQRVYKGINQVDFPFIGGHEEAGIITAVGSDVDLKLWNIGDRVVVGMLTSCGECENCRIGEEGSCQNFSYENMVGGLDTRGMGGFSQYLAVPVSKLFKIADKLSYEEAALTEPLSCVVHSVELANIQLGESVVVIGAGIMGAFHAILARNKGGRVIVVEPNEQRLDFLKTLGFNELINPNQVNVVEAVLALTDNKGADIILNTVGVSKLAEESIEMSALYGRVVLYSSYHPDTPISVSPNKLHRRMTKLVGTANSNTHDFITAMKLLNEGIVDVKPFISGTYPLVSIVEGIQAALTPETYRIVIAMD</sequence>
<proteinExistence type="inferred from homology"/>
<keyword evidence="3" id="KW-0560">Oxidoreductase</keyword>
<evidence type="ECO:0000256" key="2">
    <source>
        <dbReference type="ARBA" id="ARBA00022833"/>
    </source>
</evidence>
<evidence type="ECO:0000256" key="1">
    <source>
        <dbReference type="ARBA" id="ARBA00022723"/>
    </source>
</evidence>
<dbReference type="PROSITE" id="PS00059">
    <property type="entry name" value="ADH_ZINC"/>
    <property type="match status" value="1"/>
</dbReference>
<dbReference type="InterPro" id="IPR013154">
    <property type="entry name" value="ADH-like_N"/>
</dbReference>
<evidence type="ECO:0000259" key="5">
    <source>
        <dbReference type="SMART" id="SM00829"/>
    </source>
</evidence>
<evidence type="ECO:0000256" key="3">
    <source>
        <dbReference type="ARBA" id="ARBA00023002"/>
    </source>
</evidence>
<protein>
    <submittedName>
        <fullName evidence="6">Chlorophyll synthesis pathway protein BchC</fullName>
    </submittedName>
</protein>
<dbReference type="InterPro" id="IPR011032">
    <property type="entry name" value="GroES-like_sf"/>
</dbReference>
<keyword evidence="7" id="KW-1185">Reference proteome</keyword>
<comment type="cofactor">
    <cofactor evidence="4">
        <name>Zn(2+)</name>
        <dbReference type="ChEBI" id="CHEBI:29105"/>
    </cofactor>
</comment>
<accession>A0ABV0ES78</accession>
<dbReference type="RefSeq" id="WP_207703542.1">
    <property type="nucleotide sequence ID" value="NZ_JAFREL020000003.1"/>
</dbReference>
<dbReference type="SUPFAM" id="SSF51735">
    <property type="entry name" value="NAD(P)-binding Rossmann-fold domains"/>
    <property type="match status" value="1"/>
</dbReference>
<keyword evidence="1 4" id="KW-0479">Metal-binding</keyword>
<dbReference type="EMBL" id="JAFREL020000003">
    <property type="protein sequence ID" value="MEO1771386.1"/>
    <property type="molecule type" value="Genomic_DNA"/>
</dbReference>
<dbReference type="SMART" id="SM00829">
    <property type="entry name" value="PKS_ER"/>
    <property type="match status" value="1"/>
</dbReference>
<dbReference type="PANTHER" id="PTHR43401">
    <property type="entry name" value="L-THREONINE 3-DEHYDROGENASE"/>
    <property type="match status" value="1"/>
</dbReference>
<dbReference type="Gene3D" id="3.90.180.10">
    <property type="entry name" value="Medium-chain alcohol dehydrogenases, catalytic domain"/>
    <property type="match status" value="1"/>
</dbReference>
<comment type="caution">
    <text evidence="6">The sequence shown here is derived from an EMBL/GenBank/DDBJ whole genome shotgun (WGS) entry which is preliminary data.</text>
</comment>
<dbReference type="Pfam" id="PF08240">
    <property type="entry name" value="ADH_N"/>
    <property type="match status" value="1"/>
</dbReference>
<evidence type="ECO:0000256" key="4">
    <source>
        <dbReference type="RuleBase" id="RU361277"/>
    </source>
</evidence>
<dbReference type="Gene3D" id="3.40.50.720">
    <property type="entry name" value="NAD(P)-binding Rossmann-like Domain"/>
    <property type="match status" value="1"/>
</dbReference>
<organism evidence="6 7">
    <name type="scientific">Candidatus Enterococcus ferrettii</name>
    <dbReference type="NCBI Taxonomy" id="2815324"/>
    <lineage>
        <taxon>Bacteria</taxon>
        <taxon>Bacillati</taxon>
        <taxon>Bacillota</taxon>
        <taxon>Bacilli</taxon>
        <taxon>Lactobacillales</taxon>
        <taxon>Enterococcaceae</taxon>
        <taxon>Enterococcus</taxon>
    </lineage>
</organism>
<evidence type="ECO:0000313" key="7">
    <source>
        <dbReference type="Proteomes" id="UP000664357"/>
    </source>
</evidence>
<dbReference type="InterPro" id="IPR020843">
    <property type="entry name" value="ER"/>
</dbReference>
<dbReference type="InterPro" id="IPR013149">
    <property type="entry name" value="ADH-like_C"/>
</dbReference>
<dbReference type="InterPro" id="IPR002328">
    <property type="entry name" value="ADH_Zn_CS"/>
</dbReference>
<gene>
    <name evidence="6" type="ORF">JZO67_003366</name>
</gene>
<dbReference type="SUPFAM" id="SSF50129">
    <property type="entry name" value="GroES-like"/>
    <property type="match status" value="1"/>
</dbReference>